<protein>
    <recommendedName>
        <fullName evidence="3">Death domain-containing protein</fullName>
    </recommendedName>
</protein>
<dbReference type="EMBL" id="JAIWYP010000005">
    <property type="protein sequence ID" value="KAH3827129.1"/>
    <property type="molecule type" value="Genomic_DNA"/>
</dbReference>
<dbReference type="Proteomes" id="UP000828390">
    <property type="component" value="Unassembled WGS sequence"/>
</dbReference>
<dbReference type="AlphaFoldDB" id="A0A9D4H523"/>
<name>A0A9D4H523_DREPO</name>
<evidence type="ECO:0000313" key="1">
    <source>
        <dbReference type="EMBL" id="KAH3827129.1"/>
    </source>
</evidence>
<proteinExistence type="predicted"/>
<reference evidence="1" key="1">
    <citation type="journal article" date="2019" name="bioRxiv">
        <title>The Genome of the Zebra Mussel, Dreissena polymorpha: A Resource for Invasive Species Research.</title>
        <authorList>
            <person name="McCartney M.A."/>
            <person name="Auch B."/>
            <person name="Kono T."/>
            <person name="Mallez S."/>
            <person name="Zhang Y."/>
            <person name="Obille A."/>
            <person name="Becker A."/>
            <person name="Abrahante J.E."/>
            <person name="Garbe J."/>
            <person name="Badalamenti J.P."/>
            <person name="Herman A."/>
            <person name="Mangelson H."/>
            <person name="Liachko I."/>
            <person name="Sullivan S."/>
            <person name="Sone E.D."/>
            <person name="Koren S."/>
            <person name="Silverstein K.A.T."/>
            <person name="Beckman K.B."/>
            <person name="Gohl D.M."/>
        </authorList>
    </citation>
    <scope>NUCLEOTIDE SEQUENCE</scope>
    <source>
        <strain evidence="1">Duluth1</strain>
        <tissue evidence="1">Whole animal</tissue>
    </source>
</reference>
<evidence type="ECO:0000313" key="2">
    <source>
        <dbReference type="Proteomes" id="UP000828390"/>
    </source>
</evidence>
<organism evidence="1 2">
    <name type="scientific">Dreissena polymorpha</name>
    <name type="common">Zebra mussel</name>
    <name type="synonym">Mytilus polymorpha</name>
    <dbReference type="NCBI Taxonomy" id="45954"/>
    <lineage>
        <taxon>Eukaryota</taxon>
        <taxon>Metazoa</taxon>
        <taxon>Spiralia</taxon>
        <taxon>Lophotrochozoa</taxon>
        <taxon>Mollusca</taxon>
        <taxon>Bivalvia</taxon>
        <taxon>Autobranchia</taxon>
        <taxon>Heteroconchia</taxon>
        <taxon>Euheterodonta</taxon>
        <taxon>Imparidentia</taxon>
        <taxon>Neoheterodontei</taxon>
        <taxon>Myida</taxon>
        <taxon>Dreissenoidea</taxon>
        <taxon>Dreissenidae</taxon>
        <taxon>Dreissena</taxon>
    </lineage>
</organism>
<reference evidence="1" key="2">
    <citation type="submission" date="2020-11" db="EMBL/GenBank/DDBJ databases">
        <authorList>
            <person name="McCartney M.A."/>
            <person name="Auch B."/>
            <person name="Kono T."/>
            <person name="Mallez S."/>
            <person name="Becker A."/>
            <person name="Gohl D.M."/>
            <person name="Silverstein K.A.T."/>
            <person name="Koren S."/>
            <person name="Bechman K.B."/>
            <person name="Herman A."/>
            <person name="Abrahante J.E."/>
            <person name="Garbe J."/>
        </authorList>
    </citation>
    <scope>NUCLEOTIDE SEQUENCE</scope>
    <source>
        <strain evidence="1">Duluth1</strain>
        <tissue evidence="1">Whole animal</tissue>
    </source>
</reference>
<sequence>MSINTIPTDKEIANISACISEGWELFPVYLNINEQMDVDGSRVYKIFHILRSWKRQKNETMKLLLKSLVEAENTIVVDWELVRKILGYGKEVLLL</sequence>
<dbReference type="InterPro" id="IPR011029">
    <property type="entry name" value="DEATH-like_dom_sf"/>
</dbReference>
<comment type="caution">
    <text evidence="1">The sequence shown here is derived from an EMBL/GenBank/DDBJ whole genome shotgun (WGS) entry which is preliminary data.</text>
</comment>
<dbReference type="SUPFAM" id="SSF47986">
    <property type="entry name" value="DEATH domain"/>
    <property type="match status" value="1"/>
</dbReference>
<accession>A0A9D4H523</accession>
<gene>
    <name evidence="1" type="ORF">DPMN_129058</name>
</gene>
<evidence type="ECO:0008006" key="3">
    <source>
        <dbReference type="Google" id="ProtNLM"/>
    </source>
</evidence>
<keyword evidence="2" id="KW-1185">Reference proteome</keyword>